<dbReference type="InterPro" id="IPR016160">
    <property type="entry name" value="Ald_DH_CS_CYS"/>
</dbReference>
<feature type="active site" evidence="5 6">
    <location>
        <position position="219"/>
    </location>
</feature>
<organism evidence="9 10">
    <name type="scientific">Ohtaekwangia koreensis</name>
    <dbReference type="NCBI Taxonomy" id="688867"/>
    <lineage>
        <taxon>Bacteria</taxon>
        <taxon>Pseudomonadati</taxon>
        <taxon>Bacteroidota</taxon>
        <taxon>Cytophagia</taxon>
        <taxon>Cytophagales</taxon>
        <taxon>Fulvivirgaceae</taxon>
        <taxon>Ohtaekwangia</taxon>
    </lineage>
</organism>
<dbReference type="Gene3D" id="3.40.309.10">
    <property type="entry name" value="Aldehyde Dehydrogenase, Chain A, domain 2"/>
    <property type="match status" value="1"/>
</dbReference>
<reference evidence="9 10" key="1">
    <citation type="submission" date="2017-02" db="EMBL/GenBank/DDBJ databases">
        <authorList>
            <person name="Peterson S.W."/>
        </authorList>
    </citation>
    <scope>NUCLEOTIDE SEQUENCE [LARGE SCALE GENOMIC DNA]</scope>
    <source>
        <strain evidence="9 10">DSM 25262</strain>
    </source>
</reference>
<dbReference type="STRING" id="688867.SAMN05660236_3224"/>
<dbReference type="InterPro" id="IPR012394">
    <property type="entry name" value="Aldehyde_DH_NAD(P)"/>
</dbReference>
<dbReference type="PROSITE" id="PS00687">
    <property type="entry name" value="ALDEHYDE_DEHYDR_GLU"/>
    <property type="match status" value="1"/>
</dbReference>
<protein>
    <recommendedName>
        <fullName evidence="4">Aldehyde dehydrogenase</fullName>
    </recommendedName>
</protein>
<dbReference type="InterPro" id="IPR016161">
    <property type="entry name" value="Ald_DH/histidinol_DH"/>
</dbReference>
<evidence type="ECO:0000256" key="3">
    <source>
        <dbReference type="ARBA" id="ARBA00023027"/>
    </source>
</evidence>
<dbReference type="PIRSF" id="PIRSF036492">
    <property type="entry name" value="ALDH"/>
    <property type="match status" value="1"/>
</dbReference>
<dbReference type="Pfam" id="PF00171">
    <property type="entry name" value="Aldedh"/>
    <property type="match status" value="1"/>
</dbReference>
<dbReference type="InterPro" id="IPR016162">
    <property type="entry name" value="Ald_DH_N"/>
</dbReference>
<dbReference type="GO" id="GO:0004029">
    <property type="term" value="F:aldehyde dehydrogenase (NAD+) activity"/>
    <property type="evidence" value="ECO:0007669"/>
    <property type="project" value="TreeGrafter"/>
</dbReference>
<dbReference type="GO" id="GO:0005737">
    <property type="term" value="C:cytoplasm"/>
    <property type="evidence" value="ECO:0007669"/>
    <property type="project" value="TreeGrafter"/>
</dbReference>
<dbReference type="FunFam" id="3.40.309.10:FF:000003">
    <property type="entry name" value="Aldehyde dehydrogenase"/>
    <property type="match status" value="1"/>
</dbReference>
<evidence type="ECO:0000256" key="1">
    <source>
        <dbReference type="ARBA" id="ARBA00009986"/>
    </source>
</evidence>
<dbReference type="AlphaFoldDB" id="A0A1T5LHS4"/>
<keyword evidence="3" id="KW-0520">NAD</keyword>
<dbReference type="Proteomes" id="UP000190961">
    <property type="component" value="Unassembled WGS sequence"/>
</dbReference>
<dbReference type="PANTHER" id="PTHR43570">
    <property type="entry name" value="ALDEHYDE DEHYDROGENASE"/>
    <property type="match status" value="1"/>
</dbReference>
<evidence type="ECO:0000256" key="4">
    <source>
        <dbReference type="PIRNR" id="PIRNR036492"/>
    </source>
</evidence>
<feature type="active site" evidence="5">
    <location>
        <position position="253"/>
    </location>
</feature>
<evidence type="ECO:0000256" key="2">
    <source>
        <dbReference type="ARBA" id="ARBA00023002"/>
    </source>
</evidence>
<comment type="similarity">
    <text evidence="1 4 7">Belongs to the aldehyde dehydrogenase family.</text>
</comment>
<evidence type="ECO:0000256" key="6">
    <source>
        <dbReference type="PROSITE-ProRule" id="PRU10007"/>
    </source>
</evidence>
<evidence type="ECO:0000256" key="7">
    <source>
        <dbReference type="RuleBase" id="RU003345"/>
    </source>
</evidence>
<dbReference type="GO" id="GO:0006081">
    <property type="term" value="P:aldehyde metabolic process"/>
    <property type="evidence" value="ECO:0007669"/>
    <property type="project" value="InterPro"/>
</dbReference>
<accession>A0A1T5LHS4</accession>
<proteinExistence type="inferred from homology"/>
<name>A0A1T5LHS4_9BACT</name>
<dbReference type="SUPFAM" id="SSF53720">
    <property type="entry name" value="ALDH-like"/>
    <property type="match status" value="1"/>
</dbReference>
<dbReference type="PANTHER" id="PTHR43570:SF20">
    <property type="entry name" value="ALDEHYDE DEHYDROGENASE ALDX-RELATED"/>
    <property type="match status" value="1"/>
</dbReference>
<dbReference type="Gene3D" id="3.40.605.10">
    <property type="entry name" value="Aldehyde Dehydrogenase, Chain A, domain 1"/>
    <property type="match status" value="1"/>
</dbReference>
<dbReference type="OrthoDB" id="9762913at2"/>
<feature type="domain" description="Aldehyde dehydrogenase" evidence="8">
    <location>
        <begin position="13"/>
        <end position="443"/>
    </location>
</feature>
<keyword evidence="10" id="KW-1185">Reference proteome</keyword>
<dbReference type="EMBL" id="FUZU01000002">
    <property type="protein sequence ID" value="SKC75305.1"/>
    <property type="molecule type" value="Genomic_DNA"/>
</dbReference>
<dbReference type="CDD" id="cd07134">
    <property type="entry name" value="ALDH_AlkH-like"/>
    <property type="match status" value="1"/>
</dbReference>
<sequence>MQATVETSIIDLISQAFKSHQKSLLSVRREPLSTRKKYLQKLRDWIHENRSLIHLAAYNDFQKPAVEVDGTEIFHVLSEIKLAVSSLETWAQPRKVDAPITMLGTRSYLQPEARGICLIISPWNYPFSLAIGPLVSAIAAGNSVILKPSELTPHVSALIARMIQEIFPDGRVSVFEGGAEVSQHLLKLPFDHIFFTGSPSIGKQVMKAAAENLSSVTLELGGKSPTIVTRSANIKEAAQRIAVAKFVNNGQTCVAPDYILVDEHAMPLFIEELKVQVKKHFASGGESFETSTSYCRIVNQKHFSRLTELLQDALYHGARIEFGGKVDQASRLIHPVILSHVPEQSRIMNEEIFGPILPVIPYTDLDSVITIINSKPKALALYIFTQHEKERKKIVQETSSGAVCINDCAIHFLHHNLPFGGVNNSGLGNSHGYYGFLAFSHDKPVMKQKRGFTTIQPFYPPYTALSRKLMDWFLKLF</sequence>
<dbReference type="InterPro" id="IPR015590">
    <property type="entry name" value="Aldehyde_DH_dom"/>
</dbReference>
<gene>
    <name evidence="9" type="ORF">SAMN05660236_3224</name>
</gene>
<keyword evidence="2 4" id="KW-0560">Oxidoreductase</keyword>
<dbReference type="PROSITE" id="PS00070">
    <property type="entry name" value="ALDEHYDE_DEHYDR_CYS"/>
    <property type="match status" value="1"/>
</dbReference>
<dbReference type="InterPro" id="IPR016163">
    <property type="entry name" value="Ald_DH_C"/>
</dbReference>
<dbReference type="InterPro" id="IPR029510">
    <property type="entry name" value="Ald_DH_CS_GLU"/>
</dbReference>
<evidence type="ECO:0000313" key="10">
    <source>
        <dbReference type="Proteomes" id="UP000190961"/>
    </source>
</evidence>
<evidence type="ECO:0000313" key="9">
    <source>
        <dbReference type="EMBL" id="SKC75305.1"/>
    </source>
</evidence>
<evidence type="ECO:0000256" key="5">
    <source>
        <dbReference type="PIRSR" id="PIRSR036492-1"/>
    </source>
</evidence>
<evidence type="ECO:0000259" key="8">
    <source>
        <dbReference type="Pfam" id="PF00171"/>
    </source>
</evidence>
<dbReference type="FunFam" id="3.40.605.10:FF:000004">
    <property type="entry name" value="Aldehyde dehydrogenase"/>
    <property type="match status" value="1"/>
</dbReference>